<comment type="similarity">
    <text evidence="2">Belongs to the IFI6/IFI27 family.</text>
</comment>
<evidence type="ECO:0000256" key="2">
    <source>
        <dbReference type="ARBA" id="ARBA00007262"/>
    </source>
</evidence>
<keyword evidence="7" id="KW-1185">Reference proteome</keyword>
<comment type="subcellular location">
    <subcellularLocation>
        <location evidence="1">Membrane</location>
        <topology evidence="1">Multi-pass membrane protein</topology>
    </subcellularLocation>
</comment>
<evidence type="ECO:0000256" key="5">
    <source>
        <dbReference type="ARBA" id="ARBA00023136"/>
    </source>
</evidence>
<evidence type="ECO:0000256" key="4">
    <source>
        <dbReference type="ARBA" id="ARBA00022989"/>
    </source>
</evidence>
<evidence type="ECO:0000256" key="1">
    <source>
        <dbReference type="ARBA" id="ARBA00004141"/>
    </source>
</evidence>
<dbReference type="Gene3D" id="6.10.110.10">
    <property type="match status" value="1"/>
</dbReference>
<keyword evidence="4" id="KW-1133">Transmembrane helix</keyword>
<dbReference type="GO" id="GO:0016020">
    <property type="term" value="C:membrane"/>
    <property type="evidence" value="ECO:0007669"/>
    <property type="project" value="UniProtKB-SubCell"/>
</dbReference>
<keyword evidence="5" id="KW-0472">Membrane</keyword>
<dbReference type="Pfam" id="PF06140">
    <property type="entry name" value="Ifi-6-16"/>
    <property type="match status" value="1"/>
</dbReference>
<evidence type="ECO:0000313" key="7">
    <source>
        <dbReference type="Proteomes" id="UP001165289"/>
    </source>
</evidence>
<name>A0AAV7K2Z5_9METZ</name>
<sequence>MAVYIAGVTGAVVVGAITAPLVLPAIGFGSTGVIAGSIAASMQGPAVAAGSWFALGQSIGATVTTIGAMKAGGAVGGAVGTVVAATARVLVKF</sequence>
<dbReference type="AlphaFoldDB" id="A0AAV7K2Z5"/>
<reference evidence="6 7" key="1">
    <citation type="journal article" date="2023" name="BMC Biol.">
        <title>The compact genome of the sponge Oopsacas minuta (Hexactinellida) is lacking key metazoan core genes.</title>
        <authorList>
            <person name="Santini S."/>
            <person name="Schenkelaars Q."/>
            <person name="Jourda C."/>
            <person name="Duchesne M."/>
            <person name="Belahbib H."/>
            <person name="Rocher C."/>
            <person name="Selva M."/>
            <person name="Riesgo A."/>
            <person name="Vervoort M."/>
            <person name="Leys S.P."/>
            <person name="Kodjabachian L."/>
            <person name="Le Bivic A."/>
            <person name="Borchiellini C."/>
            <person name="Claverie J.M."/>
            <person name="Renard E."/>
        </authorList>
    </citation>
    <scope>NUCLEOTIDE SEQUENCE [LARGE SCALE GENOMIC DNA]</scope>
    <source>
        <strain evidence="6">SPO-2</strain>
    </source>
</reference>
<gene>
    <name evidence="6" type="ORF">LOD99_11423</name>
</gene>
<dbReference type="EMBL" id="JAKMXF010000200">
    <property type="protein sequence ID" value="KAI6655291.1"/>
    <property type="molecule type" value="Genomic_DNA"/>
</dbReference>
<dbReference type="InterPro" id="IPR038213">
    <property type="entry name" value="IFI6/IFI27-like_sf"/>
</dbReference>
<protein>
    <submittedName>
        <fullName evidence="6">Uncharacterized protein</fullName>
    </submittedName>
</protein>
<evidence type="ECO:0000313" key="6">
    <source>
        <dbReference type="EMBL" id="KAI6655291.1"/>
    </source>
</evidence>
<comment type="caution">
    <text evidence="6">The sequence shown here is derived from an EMBL/GenBank/DDBJ whole genome shotgun (WGS) entry which is preliminary data.</text>
</comment>
<dbReference type="Proteomes" id="UP001165289">
    <property type="component" value="Unassembled WGS sequence"/>
</dbReference>
<dbReference type="InterPro" id="IPR009311">
    <property type="entry name" value="IFI6/IFI27-like"/>
</dbReference>
<accession>A0AAV7K2Z5</accession>
<evidence type="ECO:0000256" key="3">
    <source>
        <dbReference type="ARBA" id="ARBA00022692"/>
    </source>
</evidence>
<keyword evidence="3" id="KW-0812">Transmembrane</keyword>
<proteinExistence type="inferred from homology"/>
<organism evidence="6 7">
    <name type="scientific">Oopsacas minuta</name>
    <dbReference type="NCBI Taxonomy" id="111878"/>
    <lineage>
        <taxon>Eukaryota</taxon>
        <taxon>Metazoa</taxon>
        <taxon>Porifera</taxon>
        <taxon>Hexactinellida</taxon>
        <taxon>Hexasterophora</taxon>
        <taxon>Lyssacinosida</taxon>
        <taxon>Leucopsacidae</taxon>
        <taxon>Oopsacas</taxon>
    </lineage>
</organism>